<dbReference type="RefSeq" id="WP_091685939.1">
    <property type="nucleotide sequence ID" value="NZ_BAABFM010000085.1"/>
</dbReference>
<dbReference type="PANTHER" id="PTHR34390:SF2">
    <property type="entry name" value="SUCCINATE TRANSPORTER SUBUNIT YJJP-RELATED"/>
    <property type="match status" value="1"/>
</dbReference>
<feature type="transmembrane region" description="Helical" evidence="7">
    <location>
        <begin position="169"/>
        <end position="188"/>
    </location>
</feature>
<keyword evidence="2" id="KW-1003">Cell membrane</keyword>
<name>A0A1I5EWC2_9FIRM</name>
<evidence type="ECO:0000313" key="10">
    <source>
        <dbReference type="Proteomes" id="UP000198806"/>
    </source>
</evidence>
<evidence type="ECO:0000256" key="4">
    <source>
        <dbReference type="ARBA" id="ARBA00022989"/>
    </source>
</evidence>
<dbReference type="AlphaFoldDB" id="A0A1I5EWC2"/>
<dbReference type="GO" id="GO:0022857">
    <property type="term" value="F:transmembrane transporter activity"/>
    <property type="evidence" value="ECO:0007669"/>
    <property type="project" value="InterPro"/>
</dbReference>
<evidence type="ECO:0000256" key="1">
    <source>
        <dbReference type="ARBA" id="ARBA00004651"/>
    </source>
</evidence>
<dbReference type="Proteomes" id="UP000198806">
    <property type="component" value="Unassembled WGS sequence"/>
</dbReference>
<evidence type="ECO:0000313" key="9">
    <source>
        <dbReference type="EMBL" id="SFO15804.1"/>
    </source>
</evidence>
<feature type="transmembrane region" description="Helical" evidence="7">
    <location>
        <begin position="141"/>
        <end position="157"/>
    </location>
</feature>
<dbReference type="InterPro" id="IPR050539">
    <property type="entry name" value="ThrE_Dicarb/AminoAcid_Exp"/>
</dbReference>
<evidence type="ECO:0000256" key="5">
    <source>
        <dbReference type="ARBA" id="ARBA00023136"/>
    </source>
</evidence>
<dbReference type="EMBL" id="FOWD01000011">
    <property type="protein sequence ID" value="SFO15804.1"/>
    <property type="molecule type" value="Genomic_DNA"/>
</dbReference>
<feature type="transmembrane region" description="Helical" evidence="7">
    <location>
        <begin position="115"/>
        <end position="135"/>
    </location>
</feature>
<evidence type="ECO:0000256" key="2">
    <source>
        <dbReference type="ARBA" id="ARBA00022475"/>
    </source>
</evidence>
<keyword evidence="3 7" id="KW-0812">Transmembrane</keyword>
<dbReference type="GO" id="GO:0015744">
    <property type="term" value="P:succinate transport"/>
    <property type="evidence" value="ECO:0007669"/>
    <property type="project" value="TreeGrafter"/>
</dbReference>
<keyword evidence="5 7" id="KW-0472">Membrane</keyword>
<protein>
    <submittedName>
        <fullName evidence="9">Uncharacterized membrane protein YjjP, DUF1212 family</fullName>
    </submittedName>
</protein>
<evidence type="ECO:0000256" key="7">
    <source>
        <dbReference type="SAM" id="Phobius"/>
    </source>
</evidence>
<feature type="domain" description="Threonine/serine exporter-like N-terminal" evidence="8">
    <location>
        <begin position="9"/>
        <end position="246"/>
    </location>
</feature>
<dbReference type="STRING" id="1527.SAMN04489757_11137"/>
<dbReference type="InterPro" id="IPR010619">
    <property type="entry name" value="ThrE-like_N"/>
</dbReference>
<comment type="similarity">
    <text evidence="6">Belongs to the ThrE exporter (TC 2.A.79) family.</text>
</comment>
<dbReference type="GO" id="GO:0005886">
    <property type="term" value="C:plasma membrane"/>
    <property type="evidence" value="ECO:0007669"/>
    <property type="project" value="UniProtKB-SubCell"/>
</dbReference>
<dbReference type="OrthoDB" id="9813917at2"/>
<evidence type="ECO:0000256" key="3">
    <source>
        <dbReference type="ARBA" id="ARBA00022692"/>
    </source>
</evidence>
<keyword evidence="4 7" id="KW-1133">Transmembrane helix</keyword>
<accession>A0A1I5EWC2</accession>
<evidence type="ECO:0000259" key="8">
    <source>
        <dbReference type="Pfam" id="PF06738"/>
    </source>
</evidence>
<comment type="subcellular location">
    <subcellularLocation>
        <location evidence="1">Cell membrane</location>
        <topology evidence="1">Multi-pass membrane protein</topology>
    </subcellularLocation>
</comment>
<organism evidence="9 10">
    <name type="scientific">Anaerocolumna aminovalerica</name>
    <dbReference type="NCBI Taxonomy" id="1527"/>
    <lineage>
        <taxon>Bacteria</taxon>
        <taxon>Bacillati</taxon>
        <taxon>Bacillota</taxon>
        <taxon>Clostridia</taxon>
        <taxon>Lachnospirales</taxon>
        <taxon>Lachnospiraceae</taxon>
        <taxon>Anaerocolumna</taxon>
    </lineage>
</organism>
<reference evidence="9 10" key="1">
    <citation type="submission" date="2016-10" db="EMBL/GenBank/DDBJ databases">
        <authorList>
            <person name="de Groot N.N."/>
        </authorList>
    </citation>
    <scope>NUCLEOTIDE SEQUENCE [LARGE SCALE GENOMIC DNA]</scope>
    <source>
        <strain evidence="9 10">DSM 1283</strain>
    </source>
</reference>
<evidence type="ECO:0000256" key="6">
    <source>
        <dbReference type="ARBA" id="ARBA00034125"/>
    </source>
</evidence>
<sequence>MNYKLLVDTAMLAGEIMLVSGAETYRVEDTMSRILKTSGLEKTETFVTPTGIFLTLGDTSIDNITLIKRIETRITDLSKIYEVNNVSRALCNNSISLTEAYEMLKNINQAKKYNITIYNICIVLGSAAFTILLGGKWIDCFIASINGGFIALIFMLTKTTKIKSFIKNMICSIVIAFTSVAITHFFDIGIQRDILISGSAMPLLPGVAITNAIRDILQGDYLSGGARAIEAFVSAATIAAGIGVGLFCFSLIIGGGVL</sequence>
<proteinExistence type="inferred from homology"/>
<keyword evidence="10" id="KW-1185">Reference proteome</keyword>
<gene>
    <name evidence="9" type="ORF">SAMN04489757_11137</name>
</gene>
<dbReference type="PANTHER" id="PTHR34390">
    <property type="entry name" value="UPF0442 PROTEIN YJJB-RELATED"/>
    <property type="match status" value="1"/>
</dbReference>
<feature type="transmembrane region" description="Helical" evidence="7">
    <location>
        <begin position="229"/>
        <end position="253"/>
    </location>
</feature>
<dbReference type="Pfam" id="PF06738">
    <property type="entry name" value="ThrE"/>
    <property type="match status" value="1"/>
</dbReference>